<keyword evidence="4" id="KW-1003">Cell membrane</keyword>
<dbReference type="PANTHER" id="PTHR21716:SF53">
    <property type="entry name" value="PERMEASE PERM-RELATED"/>
    <property type="match status" value="1"/>
</dbReference>
<organism evidence="9 10">
    <name type="scientific">Candidatus Shapirobacteria bacterium GW2011_GWE2_38_30</name>
    <dbReference type="NCBI Taxonomy" id="1618490"/>
    <lineage>
        <taxon>Bacteria</taxon>
        <taxon>Candidatus Shapironibacteriota</taxon>
    </lineage>
</organism>
<dbReference type="Pfam" id="PF01594">
    <property type="entry name" value="AI-2E_transport"/>
    <property type="match status" value="1"/>
</dbReference>
<accession>A0A0G0MCP3</accession>
<evidence type="ECO:0000313" key="9">
    <source>
        <dbReference type="EMBL" id="KKQ71529.1"/>
    </source>
</evidence>
<comment type="subcellular location">
    <subcellularLocation>
        <location evidence="1">Cell membrane</location>
        <topology evidence="1">Multi-pass membrane protein</topology>
    </subcellularLocation>
</comment>
<protein>
    <recommendedName>
        <fullName evidence="11">Permease</fullName>
    </recommendedName>
</protein>
<dbReference type="Proteomes" id="UP000034406">
    <property type="component" value="Unassembled WGS sequence"/>
</dbReference>
<evidence type="ECO:0008006" key="11">
    <source>
        <dbReference type="Google" id="ProtNLM"/>
    </source>
</evidence>
<keyword evidence="6 8" id="KW-1133">Transmembrane helix</keyword>
<dbReference type="STRING" id="1618490.US90_C0002G0012"/>
<evidence type="ECO:0000313" key="10">
    <source>
        <dbReference type="Proteomes" id="UP000034406"/>
    </source>
</evidence>
<reference evidence="9 10" key="1">
    <citation type="journal article" date="2015" name="Nature">
        <title>rRNA introns, odd ribosomes, and small enigmatic genomes across a large radiation of phyla.</title>
        <authorList>
            <person name="Brown C.T."/>
            <person name="Hug L.A."/>
            <person name="Thomas B.C."/>
            <person name="Sharon I."/>
            <person name="Castelle C.J."/>
            <person name="Singh A."/>
            <person name="Wilkins M.J."/>
            <person name="Williams K.H."/>
            <person name="Banfield J.F."/>
        </authorList>
    </citation>
    <scope>NUCLEOTIDE SEQUENCE [LARGE SCALE GENOMIC DNA]</scope>
</reference>
<evidence type="ECO:0000256" key="5">
    <source>
        <dbReference type="ARBA" id="ARBA00022692"/>
    </source>
</evidence>
<comment type="caution">
    <text evidence="9">The sequence shown here is derived from an EMBL/GenBank/DDBJ whole genome shotgun (WGS) entry which is preliminary data.</text>
</comment>
<dbReference type="GO" id="GO:0005886">
    <property type="term" value="C:plasma membrane"/>
    <property type="evidence" value="ECO:0007669"/>
    <property type="project" value="UniProtKB-SubCell"/>
</dbReference>
<evidence type="ECO:0000256" key="4">
    <source>
        <dbReference type="ARBA" id="ARBA00022475"/>
    </source>
</evidence>
<dbReference type="PANTHER" id="PTHR21716">
    <property type="entry name" value="TRANSMEMBRANE PROTEIN"/>
    <property type="match status" value="1"/>
</dbReference>
<dbReference type="EMBL" id="LBUT01000002">
    <property type="protein sequence ID" value="KKQ71529.1"/>
    <property type="molecule type" value="Genomic_DNA"/>
</dbReference>
<feature type="transmembrane region" description="Helical" evidence="8">
    <location>
        <begin position="198"/>
        <end position="220"/>
    </location>
</feature>
<feature type="transmembrane region" description="Helical" evidence="8">
    <location>
        <begin position="137"/>
        <end position="158"/>
    </location>
</feature>
<comment type="similarity">
    <text evidence="2">Belongs to the autoinducer-2 exporter (AI-2E) (TC 2.A.86) family.</text>
</comment>
<feature type="transmembrane region" description="Helical" evidence="8">
    <location>
        <begin position="12"/>
        <end position="30"/>
    </location>
</feature>
<keyword evidence="7 8" id="KW-0472">Membrane</keyword>
<name>A0A0G0MCP3_9BACT</name>
<dbReference type="InterPro" id="IPR002549">
    <property type="entry name" value="AI-2E-like"/>
</dbReference>
<evidence type="ECO:0000256" key="7">
    <source>
        <dbReference type="ARBA" id="ARBA00023136"/>
    </source>
</evidence>
<gene>
    <name evidence="9" type="ORF">US90_C0002G0012</name>
</gene>
<sequence length="328" mass="36306">MKPTKIEISHKTIIFAITFFILFTLSLNILWRLRSLLVMVFICLVFMGALNPSVKGLVKMKIPRPLAIIILYLILLLFLSFGVAGIVPILVDQTAGLINNFPNYIENTTFFGAKAIDLSNQFKIIENLPSNIARVTISLFSNIFSGFIIFIITFYLLIERQNLPKYSFSAFGAKGRKKTILIIEEFEKRIGRWVNAQLFLMLIIGVLSYIGYLFIGLKYVVPLAILAGLLEIVPNIGPTIATVLAALVGLTISPITALSALIWGIVVQQLENNFIVPKIMKESVGLNPLVTILLIAAGSILGGIMGAILAIPLYLTTEVLFHSFFDQD</sequence>
<feature type="transmembrane region" description="Helical" evidence="8">
    <location>
        <begin position="66"/>
        <end position="91"/>
    </location>
</feature>
<feature type="transmembrane region" description="Helical" evidence="8">
    <location>
        <begin position="288"/>
        <end position="315"/>
    </location>
</feature>
<dbReference type="GO" id="GO:0055085">
    <property type="term" value="P:transmembrane transport"/>
    <property type="evidence" value="ECO:0007669"/>
    <property type="project" value="TreeGrafter"/>
</dbReference>
<evidence type="ECO:0000256" key="6">
    <source>
        <dbReference type="ARBA" id="ARBA00022989"/>
    </source>
</evidence>
<evidence type="ECO:0000256" key="2">
    <source>
        <dbReference type="ARBA" id="ARBA00009773"/>
    </source>
</evidence>
<evidence type="ECO:0000256" key="3">
    <source>
        <dbReference type="ARBA" id="ARBA00022448"/>
    </source>
</evidence>
<keyword evidence="5 8" id="KW-0812">Transmembrane</keyword>
<evidence type="ECO:0000256" key="8">
    <source>
        <dbReference type="SAM" id="Phobius"/>
    </source>
</evidence>
<feature type="transmembrane region" description="Helical" evidence="8">
    <location>
        <begin position="240"/>
        <end position="267"/>
    </location>
</feature>
<proteinExistence type="inferred from homology"/>
<dbReference type="AlphaFoldDB" id="A0A0G0MCP3"/>
<keyword evidence="3" id="KW-0813">Transport</keyword>
<evidence type="ECO:0000256" key="1">
    <source>
        <dbReference type="ARBA" id="ARBA00004651"/>
    </source>
</evidence>
<feature type="transmembrane region" description="Helical" evidence="8">
    <location>
        <begin position="36"/>
        <end position="54"/>
    </location>
</feature>